<feature type="region of interest" description="Disordered" evidence="1">
    <location>
        <begin position="77"/>
        <end position="100"/>
    </location>
</feature>
<keyword evidence="4" id="KW-1185">Reference proteome</keyword>
<sequence length="100" mass="10348">MIFAIGIIAGAVAGARGIHVFPFAATAFGAALGVFVLTLGVGPDLAAALINAIAIGAGLQLGYVGAVATRARLARRAERSRSRPDFDVSTVREAEREERR</sequence>
<feature type="transmembrane region" description="Helical" evidence="2">
    <location>
        <begin position="45"/>
        <end position="69"/>
    </location>
</feature>
<dbReference type="Proteomes" id="UP000600449">
    <property type="component" value="Unassembled WGS sequence"/>
</dbReference>
<protein>
    <submittedName>
        <fullName evidence="3">Uncharacterized protein</fullName>
    </submittedName>
</protein>
<keyword evidence="2" id="KW-0472">Membrane</keyword>
<reference evidence="3 4" key="1">
    <citation type="journal article" date="2014" name="Int. J. Syst. Evol. Microbiol.">
        <title>Complete genome sequence of Corynebacterium casei LMG S-19264T (=DSM 44701T), isolated from a smear-ripened cheese.</title>
        <authorList>
            <consortium name="US DOE Joint Genome Institute (JGI-PGF)"/>
            <person name="Walter F."/>
            <person name="Albersmeier A."/>
            <person name="Kalinowski J."/>
            <person name="Ruckert C."/>
        </authorList>
    </citation>
    <scope>NUCLEOTIDE SEQUENCE [LARGE SCALE GENOMIC DNA]</scope>
    <source>
        <strain evidence="3 4">CGMCC 1.9161</strain>
    </source>
</reference>
<dbReference type="RefSeq" id="WP_188915762.1">
    <property type="nucleotide sequence ID" value="NZ_BMMF01000022.1"/>
</dbReference>
<dbReference type="EMBL" id="BMMF01000022">
    <property type="protein sequence ID" value="GGK55189.1"/>
    <property type="molecule type" value="Genomic_DNA"/>
</dbReference>
<comment type="caution">
    <text evidence="3">The sequence shown here is derived from an EMBL/GenBank/DDBJ whole genome shotgun (WGS) entry which is preliminary data.</text>
</comment>
<dbReference type="AlphaFoldDB" id="A0A917QKC5"/>
<name>A0A917QKC5_9HYPH</name>
<accession>A0A917QKC5</accession>
<evidence type="ECO:0000256" key="2">
    <source>
        <dbReference type="SAM" id="Phobius"/>
    </source>
</evidence>
<proteinExistence type="predicted"/>
<keyword evidence="2" id="KW-1133">Transmembrane helix</keyword>
<keyword evidence="2" id="KW-0812">Transmembrane</keyword>
<evidence type="ECO:0000256" key="1">
    <source>
        <dbReference type="SAM" id="MobiDB-lite"/>
    </source>
</evidence>
<evidence type="ECO:0000313" key="4">
    <source>
        <dbReference type="Proteomes" id="UP000600449"/>
    </source>
</evidence>
<gene>
    <name evidence="3" type="ORF">GCM10011322_47340</name>
</gene>
<evidence type="ECO:0000313" key="3">
    <source>
        <dbReference type="EMBL" id="GGK55189.1"/>
    </source>
</evidence>
<organism evidence="3 4">
    <name type="scientific">Salinarimonas ramus</name>
    <dbReference type="NCBI Taxonomy" id="690164"/>
    <lineage>
        <taxon>Bacteria</taxon>
        <taxon>Pseudomonadati</taxon>
        <taxon>Pseudomonadota</taxon>
        <taxon>Alphaproteobacteria</taxon>
        <taxon>Hyphomicrobiales</taxon>
        <taxon>Salinarimonadaceae</taxon>
        <taxon>Salinarimonas</taxon>
    </lineage>
</organism>